<dbReference type="PANTHER" id="PTHR23272:SF193">
    <property type="entry name" value="OS07G0624100 PROTEIN"/>
    <property type="match status" value="1"/>
</dbReference>
<dbReference type="Pfam" id="PF05699">
    <property type="entry name" value="Dimer_Tnp_hAT"/>
    <property type="match status" value="1"/>
</dbReference>
<dbReference type="PANTHER" id="PTHR23272">
    <property type="entry name" value="BED FINGER-RELATED"/>
    <property type="match status" value="1"/>
</dbReference>
<dbReference type="Proteomes" id="UP000585474">
    <property type="component" value="Unassembled WGS sequence"/>
</dbReference>
<reference evidence="3 4" key="1">
    <citation type="submission" date="2019-07" db="EMBL/GenBank/DDBJ databases">
        <title>De Novo Assembly of kiwifruit Actinidia rufa.</title>
        <authorList>
            <person name="Sugita-Konishi S."/>
            <person name="Sato K."/>
            <person name="Mori E."/>
            <person name="Abe Y."/>
            <person name="Kisaki G."/>
            <person name="Hamano K."/>
            <person name="Suezawa K."/>
            <person name="Otani M."/>
            <person name="Fukuda T."/>
            <person name="Manabe T."/>
            <person name="Gomi K."/>
            <person name="Tabuchi M."/>
            <person name="Akimitsu K."/>
            <person name="Kataoka I."/>
        </authorList>
    </citation>
    <scope>NUCLEOTIDE SEQUENCE [LARGE SCALE GENOMIC DNA]</scope>
    <source>
        <strain evidence="4">cv. Fuchu</strain>
    </source>
</reference>
<proteinExistence type="predicted"/>
<dbReference type="Pfam" id="PF14372">
    <property type="entry name" value="hAT-like_RNase-H"/>
    <property type="match status" value="1"/>
</dbReference>
<feature type="domain" description="hAT-like transposase RNase-H fold" evidence="2">
    <location>
        <begin position="25"/>
        <end position="121"/>
    </location>
</feature>
<dbReference type="AlphaFoldDB" id="A0A7J0F447"/>
<comment type="caution">
    <text evidence="3">The sequence shown here is derived from an EMBL/GenBank/DDBJ whole genome shotgun (WGS) entry which is preliminary data.</text>
</comment>
<feature type="domain" description="HAT C-terminal dimerisation" evidence="1">
    <location>
        <begin position="173"/>
        <end position="227"/>
    </location>
</feature>
<sequence>MEETNNTPNTVVVDASMVEPIGDILHEACAIESFLLGWEKGLESLNNVSVGDLAKKMTAKFDKYWGKMEKVNMLMVIATVLDPRFKLRYVNFCYAELYEFAMVEVFTAKVKDLLKRIYDEYEKLNAGSSTSSQTSIDTEVDQPCLAGSAQPLTLQSKFQKHLEEVELDGERTEVDKYLEEPCEKVTSNFDNLNWWKVNSSKYKILSEVARDVLAIPVSTVSSEAAFNWPRATPLPFEIEENMAEMEELELALK</sequence>
<evidence type="ECO:0000313" key="4">
    <source>
        <dbReference type="Proteomes" id="UP000585474"/>
    </source>
</evidence>
<dbReference type="OrthoDB" id="1738165at2759"/>
<name>A0A7J0F447_9ERIC</name>
<keyword evidence="4" id="KW-1185">Reference proteome</keyword>
<evidence type="ECO:0000259" key="1">
    <source>
        <dbReference type="Pfam" id="PF05699"/>
    </source>
</evidence>
<dbReference type="GO" id="GO:0003677">
    <property type="term" value="F:DNA binding"/>
    <property type="evidence" value="ECO:0007669"/>
    <property type="project" value="InterPro"/>
</dbReference>
<evidence type="ECO:0000313" key="3">
    <source>
        <dbReference type="EMBL" id="GFY92687.1"/>
    </source>
</evidence>
<gene>
    <name evidence="3" type="ORF">Acr_08g0010830</name>
</gene>
<organism evidence="3 4">
    <name type="scientific">Actinidia rufa</name>
    <dbReference type="NCBI Taxonomy" id="165716"/>
    <lineage>
        <taxon>Eukaryota</taxon>
        <taxon>Viridiplantae</taxon>
        <taxon>Streptophyta</taxon>
        <taxon>Embryophyta</taxon>
        <taxon>Tracheophyta</taxon>
        <taxon>Spermatophyta</taxon>
        <taxon>Magnoliopsida</taxon>
        <taxon>eudicotyledons</taxon>
        <taxon>Gunneridae</taxon>
        <taxon>Pentapetalae</taxon>
        <taxon>asterids</taxon>
        <taxon>Ericales</taxon>
        <taxon>Actinidiaceae</taxon>
        <taxon>Actinidia</taxon>
    </lineage>
</organism>
<dbReference type="InterPro" id="IPR025525">
    <property type="entry name" value="hAT-like_transposase_RNase-H"/>
</dbReference>
<dbReference type="InterPro" id="IPR012337">
    <property type="entry name" value="RNaseH-like_sf"/>
</dbReference>
<dbReference type="EMBL" id="BJWL01000008">
    <property type="protein sequence ID" value="GFY92687.1"/>
    <property type="molecule type" value="Genomic_DNA"/>
</dbReference>
<dbReference type="GO" id="GO:0046983">
    <property type="term" value="F:protein dimerization activity"/>
    <property type="evidence" value="ECO:0007669"/>
    <property type="project" value="InterPro"/>
</dbReference>
<dbReference type="InterPro" id="IPR008906">
    <property type="entry name" value="HATC_C_dom"/>
</dbReference>
<evidence type="ECO:0000259" key="2">
    <source>
        <dbReference type="Pfam" id="PF14372"/>
    </source>
</evidence>
<protein>
    <recommendedName>
        <fullName evidence="5">Zinc finger BED domain-containing protein DAYSLEEPER-like</fullName>
    </recommendedName>
</protein>
<evidence type="ECO:0008006" key="5">
    <source>
        <dbReference type="Google" id="ProtNLM"/>
    </source>
</evidence>
<dbReference type="SUPFAM" id="SSF53098">
    <property type="entry name" value="Ribonuclease H-like"/>
    <property type="match status" value="1"/>
</dbReference>
<accession>A0A7J0F447</accession>